<dbReference type="RefSeq" id="WP_346150529.1">
    <property type="nucleotide sequence ID" value="NZ_BAAAUW010000001.1"/>
</dbReference>
<gene>
    <name evidence="2" type="ORF">GCM10010469_02170</name>
</gene>
<protein>
    <submittedName>
        <fullName evidence="2">Uncharacterized protein</fullName>
    </submittedName>
</protein>
<name>A0ABP6QVE5_9ACTN</name>
<comment type="caution">
    <text evidence="2">The sequence shown here is derived from an EMBL/GenBank/DDBJ whole genome shotgun (WGS) entry which is preliminary data.</text>
</comment>
<feature type="compositionally biased region" description="Low complexity" evidence="1">
    <location>
        <begin position="127"/>
        <end position="141"/>
    </location>
</feature>
<proteinExistence type="predicted"/>
<evidence type="ECO:0000313" key="2">
    <source>
        <dbReference type="EMBL" id="GAA3246327.1"/>
    </source>
</evidence>
<sequence>MTAVLTGTQARFALVALEAADWSVAADNILILARIDHEEARPYYHPRAVLALDTCTDALPTPRTRAHLIGLLSELTTRGVRNPVCLITKCTVSDDMIAAIRSAQTAGVPVIFYLNFPVSDPRSNRASITAPFAPTSPASTARRPDHPLLAPADARY</sequence>
<dbReference type="Proteomes" id="UP001500728">
    <property type="component" value="Unassembled WGS sequence"/>
</dbReference>
<keyword evidence="3" id="KW-1185">Reference proteome</keyword>
<accession>A0ABP6QVE5</accession>
<reference evidence="3" key="1">
    <citation type="journal article" date="2019" name="Int. J. Syst. Evol. Microbiol.">
        <title>The Global Catalogue of Microorganisms (GCM) 10K type strain sequencing project: providing services to taxonomists for standard genome sequencing and annotation.</title>
        <authorList>
            <consortium name="The Broad Institute Genomics Platform"/>
            <consortium name="The Broad Institute Genome Sequencing Center for Infectious Disease"/>
            <person name="Wu L."/>
            <person name="Ma J."/>
        </authorList>
    </citation>
    <scope>NUCLEOTIDE SEQUENCE [LARGE SCALE GENOMIC DNA]</scope>
    <source>
        <strain evidence="3">JCM 9381</strain>
    </source>
</reference>
<feature type="region of interest" description="Disordered" evidence="1">
    <location>
        <begin position="127"/>
        <end position="156"/>
    </location>
</feature>
<organism evidence="2 3">
    <name type="scientific">Streptomyces labedae</name>
    <dbReference type="NCBI Taxonomy" id="285569"/>
    <lineage>
        <taxon>Bacteria</taxon>
        <taxon>Bacillati</taxon>
        <taxon>Actinomycetota</taxon>
        <taxon>Actinomycetes</taxon>
        <taxon>Kitasatosporales</taxon>
        <taxon>Streptomycetaceae</taxon>
        <taxon>Streptomyces</taxon>
    </lineage>
</organism>
<evidence type="ECO:0000313" key="3">
    <source>
        <dbReference type="Proteomes" id="UP001500728"/>
    </source>
</evidence>
<evidence type="ECO:0000256" key="1">
    <source>
        <dbReference type="SAM" id="MobiDB-lite"/>
    </source>
</evidence>
<dbReference type="EMBL" id="BAAAUW010000001">
    <property type="protein sequence ID" value="GAA3246327.1"/>
    <property type="molecule type" value="Genomic_DNA"/>
</dbReference>